<evidence type="ECO:0000256" key="1">
    <source>
        <dbReference type="SAM" id="MobiDB-lite"/>
    </source>
</evidence>
<accession>A0ABR1BS47</accession>
<evidence type="ECO:0008006" key="4">
    <source>
        <dbReference type="Google" id="ProtNLM"/>
    </source>
</evidence>
<evidence type="ECO:0000313" key="3">
    <source>
        <dbReference type="Proteomes" id="UP001303046"/>
    </source>
</evidence>
<evidence type="ECO:0000313" key="2">
    <source>
        <dbReference type="EMBL" id="KAK6728725.1"/>
    </source>
</evidence>
<name>A0ABR1BS47_NECAM</name>
<organism evidence="2 3">
    <name type="scientific">Necator americanus</name>
    <name type="common">Human hookworm</name>
    <dbReference type="NCBI Taxonomy" id="51031"/>
    <lineage>
        <taxon>Eukaryota</taxon>
        <taxon>Metazoa</taxon>
        <taxon>Ecdysozoa</taxon>
        <taxon>Nematoda</taxon>
        <taxon>Chromadorea</taxon>
        <taxon>Rhabditida</taxon>
        <taxon>Rhabditina</taxon>
        <taxon>Rhabditomorpha</taxon>
        <taxon>Strongyloidea</taxon>
        <taxon>Ancylostomatidae</taxon>
        <taxon>Bunostominae</taxon>
        <taxon>Necator</taxon>
    </lineage>
</organism>
<protein>
    <recommendedName>
        <fullName evidence="4">Endonuclease/exonuclease/phosphatase domain-containing protein</fullName>
    </recommendedName>
</protein>
<keyword evidence="3" id="KW-1185">Reference proteome</keyword>
<gene>
    <name evidence="2" type="primary">Necator_chrI.g2148</name>
    <name evidence="2" type="ORF">RB195_006021</name>
</gene>
<comment type="caution">
    <text evidence="2">The sequence shown here is derived from an EMBL/GenBank/DDBJ whole genome shotgun (WGS) entry which is preliminary data.</text>
</comment>
<sequence>MMICTYNACTLASEAAIEDLMMQAKKIKYDVIGLTETRRRHSLNALYINHNKRFLLRGRLPFIRREEKDARFRERNPRTTIKWDLFDMLAGFWEDSAMDNIDEDYDRLVEHLHDCTKKAESFKTTTRRLSLEALKLRGLSLEQQEPQGTKNSRPSFAEMRLRKTLKGEEQKCWLKLQRRGKASATPFETSPVARRG</sequence>
<dbReference type="Proteomes" id="UP001303046">
    <property type="component" value="Unassembled WGS sequence"/>
</dbReference>
<reference evidence="2 3" key="1">
    <citation type="submission" date="2023-08" db="EMBL/GenBank/DDBJ databases">
        <title>A Necator americanus chromosomal reference genome.</title>
        <authorList>
            <person name="Ilik V."/>
            <person name="Petrzelkova K.J."/>
            <person name="Pardy F."/>
            <person name="Fuh T."/>
            <person name="Niatou-Singa F.S."/>
            <person name="Gouil Q."/>
            <person name="Baker L."/>
            <person name="Ritchie M.E."/>
            <person name="Jex A.R."/>
            <person name="Gazzola D."/>
            <person name="Li H."/>
            <person name="Toshio Fujiwara R."/>
            <person name="Zhan B."/>
            <person name="Aroian R.V."/>
            <person name="Pafco B."/>
            <person name="Schwarz E.M."/>
        </authorList>
    </citation>
    <scope>NUCLEOTIDE SEQUENCE [LARGE SCALE GENOMIC DNA]</scope>
    <source>
        <strain evidence="2 3">Aroian</strain>
        <tissue evidence="2">Whole animal</tissue>
    </source>
</reference>
<proteinExistence type="predicted"/>
<dbReference type="EMBL" id="JAVFWL010000001">
    <property type="protein sequence ID" value="KAK6728725.1"/>
    <property type="molecule type" value="Genomic_DNA"/>
</dbReference>
<feature type="region of interest" description="Disordered" evidence="1">
    <location>
        <begin position="177"/>
        <end position="196"/>
    </location>
</feature>